<dbReference type="AlphaFoldDB" id="L2GZB3"/>
<accession>L2GZB3</accession>
<dbReference type="Pfam" id="PF03874">
    <property type="entry name" value="RNA_pol_Rpb4"/>
    <property type="match status" value="1"/>
</dbReference>
<sequence>MSQNTSHPLTISEAFHHLAEQRPRIVKKDVKFRRIFENTYDYCQQHTRVSSTSLMENLRTSLVELGLSEDEVAIVASLFPQSVDEIRILVDSLGRLDEQTLIKVINKINSVS</sequence>
<dbReference type="GeneID" id="19877906"/>
<dbReference type="InterPro" id="IPR006590">
    <property type="entry name" value="RNA_pol_Rpb4/RPC9_core"/>
</dbReference>
<dbReference type="STRING" id="948595.L2GZB3"/>
<gene>
    <name evidence="4" type="ORF">VCUG_00014</name>
</gene>
<dbReference type="GO" id="GO:0030880">
    <property type="term" value="C:RNA polymerase complex"/>
    <property type="evidence" value="ECO:0007669"/>
    <property type="project" value="InterPro"/>
</dbReference>
<name>L2GZB3_VAVCU</name>
<organism evidence="4 5">
    <name type="scientific">Vavraia culicis (isolate floridensis)</name>
    <name type="common">Microsporidian parasite</name>
    <dbReference type="NCBI Taxonomy" id="948595"/>
    <lineage>
        <taxon>Eukaryota</taxon>
        <taxon>Fungi</taxon>
        <taxon>Fungi incertae sedis</taxon>
        <taxon>Microsporidia</taxon>
        <taxon>Pleistophoridae</taxon>
        <taxon>Vavraia</taxon>
    </lineage>
</organism>
<comment type="subcellular location">
    <subcellularLocation>
        <location evidence="1">Nucleus</location>
    </subcellularLocation>
</comment>
<proteinExistence type="predicted"/>
<dbReference type="GO" id="GO:0005634">
    <property type="term" value="C:nucleus"/>
    <property type="evidence" value="ECO:0007669"/>
    <property type="project" value="UniProtKB-SubCell"/>
</dbReference>
<dbReference type="InterPro" id="IPR010997">
    <property type="entry name" value="HRDC-like_sf"/>
</dbReference>
<feature type="domain" description="RNA polymerase Rpb4/RPC9 core" evidence="3">
    <location>
        <begin position="1"/>
        <end position="111"/>
    </location>
</feature>
<dbReference type="RefSeq" id="XP_008073035.1">
    <property type="nucleotide sequence ID" value="XM_008074844.1"/>
</dbReference>
<keyword evidence="5" id="KW-1185">Reference proteome</keyword>
<dbReference type="InterPro" id="IPR038324">
    <property type="entry name" value="Rpb4/RPC9_sf"/>
</dbReference>
<evidence type="ECO:0000313" key="5">
    <source>
        <dbReference type="Proteomes" id="UP000011081"/>
    </source>
</evidence>
<keyword evidence="2" id="KW-0539">Nucleus</keyword>
<evidence type="ECO:0000256" key="2">
    <source>
        <dbReference type="ARBA" id="ARBA00023242"/>
    </source>
</evidence>
<reference evidence="5" key="1">
    <citation type="submission" date="2011-03" db="EMBL/GenBank/DDBJ databases">
        <title>The genome sequence of Vavraia culicis strain floridensis.</title>
        <authorList>
            <consortium name="The Broad Institute Genome Sequencing Platform"/>
            <person name="Cuomo C."/>
            <person name="Becnel J."/>
            <person name="Sanscrainte N."/>
            <person name="Young S.K."/>
            <person name="Zeng Q."/>
            <person name="Gargeya S."/>
            <person name="Fitzgerald M."/>
            <person name="Haas B."/>
            <person name="Abouelleil A."/>
            <person name="Alvarado L."/>
            <person name="Arachchi H.M."/>
            <person name="Berlin A."/>
            <person name="Chapman S.B."/>
            <person name="Gearin G."/>
            <person name="Goldberg J."/>
            <person name="Griggs A."/>
            <person name="Gujja S."/>
            <person name="Hansen M."/>
            <person name="Heiman D."/>
            <person name="Howarth C."/>
            <person name="Larimer J."/>
            <person name="Lui A."/>
            <person name="MacDonald P.J.P."/>
            <person name="McCowen C."/>
            <person name="Montmayeur A."/>
            <person name="Murphy C."/>
            <person name="Neiman D."/>
            <person name="Pearson M."/>
            <person name="Priest M."/>
            <person name="Roberts A."/>
            <person name="Saif S."/>
            <person name="Shea T."/>
            <person name="Sisk P."/>
            <person name="Stolte C."/>
            <person name="Sykes S."/>
            <person name="Wortman J."/>
            <person name="Nusbaum C."/>
            <person name="Birren B."/>
        </authorList>
    </citation>
    <scope>NUCLEOTIDE SEQUENCE [LARGE SCALE GENOMIC DNA]</scope>
    <source>
        <strain evidence="5">floridensis</strain>
    </source>
</reference>
<evidence type="ECO:0000256" key="1">
    <source>
        <dbReference type="ARBA" id="ARBA00004123"/>
    </source>
</evidence>
<dbReference type="InParanoid" id="L2GZB3"/>
<dbReference type="SMART" id="SM00657">
    <property type="entry name" value="RPOL4c"/>
    <property type="match status" value="1"/>
</dbReference>
<dbReference type="OMA" id="CQQHTRV"/>
<dbReference type="OrthoDB" id="2186918at2759"/>
<dbReference type="EMBL" id="GL877404">
    <property type="protein sequence ID" value="ELA48405.1"/>
    <property type="molecule type" value="Genomic_DNA"/>
</dbReference>
<evidence type="ECO:0000313" key="4">
    <source>
        <dbReference type="EMBL" id="ELA48405.1"/>
    </source>
</evidence>
<protein>
    <recommendedName>
        <fullName evidence="3">RNA polymerase Rpb4/RPC9 core domain-containing protein</fullName>
    </recommendedName>
</protein>
<dbReference type="VEuPathDB" id="MicrosporidiaDB:VCUG_00014"/>
<dbReference type="Proteomes" id="UP000011081">
    <property type="component" value="Unassembled WGS sequence"/>
</dbReference>
<dbReference type="HOGENOM" id="CLU_110332_4_0_1"/>
<dbReference type="GO" id="GO:0006352">
    <property type="term" value="P:DNA-templated transcription initiation"/>
    <property type="evidence" value="ECO:0007669"/>
    <property type="project" value="InterPro"/>
</dbReference>
<dbReference type="Gene3D" id="1.20.1250.40">
    <property type="match status" value="1"/>
</dbReference>
<dbReference type="SUPFAM" id="SSF47819">
    <property type="entry name" value="HRDC-like"/>
    <property type="match status" value="1"/>
</dbReference>
<dbReference type="InterPro" id="IPR005574">
    <property type="entry name" value="Rpb4/RPC9"/>
</dbReference>
<evidence type="ECO:0000259" key="3">
    <source>
        <dbReference type="SMART" id="SM00657"/>
    </source>
</evidence>
<dbReference type="GO" id="GO:0000166">
    <property type="term" value="F:nucleotide binding"/>
    <property type="evidence" value="ECO:0007669"/>
    <property type="project" value="InterPro"/>
</dbReference>